<name>A0A6A3H7L5_9STRA</name>
<sequence>MYFTLVLSASAFSTGAYSAYHLTLDTEHLRYSALLPSATIRPPLATHSDGNKDHGPAALLSSRVRMVTNRRRPSRALSHGPAGRHVPERRLNPVRGAAHCVAHGVQKHRLEQLRGARGERGSTFLVSLFEIKGVSAALLCQAAEHEYCTVLCGIKDRFISSCGR</sequence>
<evidence type="ECO:0000313" key="1">
    <source>
        <dbReference type="EMBL" id="KAE8965706.1"/>
    </source>
</evidence>
<organism evidence="1 2">
    <name type="scientific">Phytophthora rubi</name>
    <dbReference type="NCBI Taxonomy" id="129364"/>
    <lineage>
        <taxon>Eukaryota</taxon>
        <taxon>Sar</taxon>
        <taxon>Stramenopiles</taxon>
        <taxon>Oomycota</taxon>
        <taxon>Peronosporomycetes</taxon>
        <taxon>Peronosporales</taxon>
        <taxon>Peronosporaceae</taxon>
        <taxon>Phytophthora</taxon>
    </lineage>
</organism>
<gene>
    <name evidence="1" type="ORF">PR001_g28647</name>
</gene>
<dbReference type="AlphaFoldDB" id="A0A6A3H7L5"/>
<proteinExistence type="predicted"/>
<reference evidence="1 2" key="1">
    <citation type="submission" date="2018-09" db="EMBL/GenBank/DDBJ databases">
        <title>Genomic investigation of the strawberry pathogen Phytophthora fragariae indicates pathogenicity is determined by transcriptional variation in three key races.</title>
        <authorList>
            <person name="Adams T.M."/>
            <person name="Armitage A.D."/>
            <person name="Sobczyk M.K."/>
            <person name="Bates H.J."/>
            <person name="Dunwell J.M."/>
            <person name="Nellist C.F."/>
            <person name="Harrison R.J."/>
        </authorList>
    </citation>
    <scope>NUCLEOTIDE SEQUENCE [LARGE SCALE GENOMIC DNA]</scope>
    <source>
        <strain evidence="1 2">SCRP249</strain>
    </source>
</reference>
<dbReference type="EMBL" id="QXFV01005250">
    <property type="protein sequence ID" value="KAE8965706.1"/>
    <property type="molecule type" value="Genomic_DNA"/>
</dbReference>
<protein>
    <submittedName>
        <fullName evidence="1">Uncharacterized protein</fullName>
    </submittedName>
</protein>
<comment type="caution">
    <text evidence="1">The sequence shown here is derived from an EMBL/GenBank/DDBJ whole genome shotgun (WGS) entry which is preliminary data.</text>
</comment>
<evidence type="ECO:0000313" key="2">
    <source>
        <dbReference type="Proteomes" id="UP000429607"/>
    </source>
</evidence>
<accession>A0A6A3H7L5</accession>
<dbReference type="Proteomes" id="UP000429607">
    <property type="component" value="Unassembled WGS sequence"/>
</dbReference>